<evidence type="ECO:0000259" key="5">
    <source>
        <dbReference type="Pfam" id="PF07992"/>
    </source>
</evidence>
<feature type="domain" description="FAD/NAD(P)-binding" evidence="5">
    <location>
        <begin position="1"/>
        <end position="278"/>
    </location>
</feature>
<organism evidence="6 7">
    <name type="scientific">Actinomadura alba</name>
    <dbReference type="NCBI Taxonomy" id="406431"/>
    <lineage>
        <taxon>Bacteria</taxon>
        <taxon>Bacillati</taxon>
        <taxon>Actinomycetota</taxon>
        <taxon>Actinomycetes</taxon>
        <taxon>Streptosporangiales</taxon>
        <taxon>Thermomonosporaceae</taxon>
        <taxon>Actinomadura</taxon>
    </lineage>
</organism>
<comment type="caution">
    <text evidence="6">The sequence shown here is derived from an EMBL/GenBank/DDBJ whole genome shotgun (WGS) entry which is preliminary data.</text>
</comment>
<dbReference type="Proteomes" id="UP000805614">
    <property type="component" value="Unassembled WGS sequence"/>
</dbReference>
<dbReference type="InterPro" id="IPR036188">
    <property type="entry name" value="FAD/NAD-bd_sf"/>
</dbReference>
<dbReference type="Pfam" id="PF07992">
    <property type="entry name" value="Pyr_redox_2"/>
    <property type="match status" value="1"/>
</dbReference>
<evidence type="ECO:0000256" key="1">
    <source>
        <dbReference type="ARBA" id="ARBA00006442"/>
    </source>
</evidence>
<dbReference type="InterPro" id="IPR023753">
    <property type="entry name" value="FAD/NAD-binding_dom"/>
</dbReference>
<evidence type="ECO:0000256" key="4">
    <source>
        <dbReference type="ARBA" id="ARBA00023002"/>
    </source>
</evidence>
<keyword evidence="7" id="KW-1185">Reference proteome</keyword>
<proteinExistence type="inferred from homology"/>
<evidence type="ECO:0000313" key="7">
    <source>
        <dbReference type="Proteomes" id="UP000805614"/>
    </source>
</evidence>
<keyword evidence="3" id="KW-0274">FAD</keyword>
<accession>A0ABR7LGI8</accession>
<gene>
    <name evidence="6" type="ORF">HKK74_00100</name>
</gene>
<name>A0ABR7LGI8_9ACTN</name>
<comment type="similarity">
    <text evidence="1">Belongs to the FAD-dependent oxidoreductase family.</text>
</comment>
<dbReference type="PANTHER" id="PTHR43735:SF3">
    <property type="entry name" value="FERROPTOSIS SUPPRESSOR PROTEIN 1"/>
    <property type="match status" value="1"/>
</dbReference>
<protein>
    <submittedName>
        <fullName evidence="6">FAD-dependent oxidoreductase</fullName>
    </submittedName>
</protein>
<evidence type="ECO:0000256" key="3">
    <source>
        <dbReference type="ARBA" id="ARBA00022827"/>
    </source>
</evidence>
<dbReference type="EMBL" id="JABVEC010000001">
    <property type="protein sequence ID" value="MBC6463905.1"/>
    <property type="molecule type" value="Genomic_DNA"/>
</dbReference>
<keyword evidence="4" id="KW-0560">Oxidoreductase</keyword>
<dbReference type="PRINTS" id="PR00469">
    <property type="entry name" value="PNDRDTASEII"/>
</dbReference>
<keyword evidence="2" id="KW-0285">Flavoprotein</keyword>
<dbReference type="Gene3D" id="3.50.50.100">
    <property type="match status" value="1"/>
</dbReference>
<evidence type="ECO:0000256" key="2">
    <source>
        <dbReference type="ARBA" id="ARBA00022630"/>
    </source>
</evidence>
<dbReference type="PRINTS" id="PR00368">
    <property type="entry name" value="FADPNR"/>
</dbReference>
<dbReference type="SUPFAM" id="SSF51905">
    <property type="entry name" value="FAD/NAD(P)-binding domain"/>
    <property type="match status" value="1"/>
</dbReference>
<evidence type="ECO:0000313" key="6">
    <source>
        <dbReference type="EMBL" id="MBC6463905.1"/>
    </source>
</evidence>
<sequence length="365" mass="38282">MKVVVVGAGYAGTLAANRLAKKVPEAEITVINPRPDFVERVRLHEQIAGTGKAATPLSEMLRDGIRSRLAAVDKIGDGSVTLDMGETLDFDYLFLAVGSTVSPLPGTVPVGTWEGAENARTALASLPAGSTVSVIGAGPTGIETAAEVAYGRPDLRVRLVGPSFAASFSEGARRRVRAGLERLKVSVLEGAVAEVLRGEGERGADKVRLQSNEQFSSDLALWAIVGSIPDLAARSGLKVDDRGRAIVDRYLRSVSDPRIFVAGDCAAVPGSRPACQTAGPQGAHAADALARMIRGRKLKPYSMGYIGTGLSLGRRDGVIQVARRDDSARRLYIAGRPAAVSKEGVTRGAKYGSRSANVAWLSGPK</sequence>
<reference evidence="6 7" key="1">
    <citation type="submission" date="2020-06" db="EMBL/GenBank/DDBJ databases">
        <title>Actinomadura xiongansis sp. nov., isolated from soil of Baiyangdian.</title>
        <authorList>
            <person name="Zhang X."/>
        </authorList>
    </citation>
    <scope>NUCLEOTIDE SEQUENCE [LARGE SCALE GENOMIC DNA]</scope>
    <source>
        <strain evidence="6 7">HBUM206468</strain>
    </source>
</reference>
<dbReference type="PANTHER" id="PTHR43735">
    <property type="entry name" value="APOPTOSIS-INDUCING FACTOR 1"/>
    <property type="match status" value="1"/>
</dbReference>